<organism evidence="1 2">
    <name type="scientific">Trichinella pseudospiralis</name>
    <name type="common">Parasitic roundworm</name>
    <dbReference type="NCBI Taxonomy" id="6337"/>
    <lineage>
        <taxon>Eukaryota</taxon>
        <taxon>Metazoa</taxon>
        <taxon>Ecdysozoa</taxon>
        <taxon>Nematoda</taxon>
        <taxon>Enoplea</taxon>
        <taxon>Dorylaimia</taxon>
        <taxon>Trichinellida</taxon>
        <taxon>Trichinellidae</taxon>
        <taxon>Trichinella</taxon>
    </lineage>
</organism>
<name>A0A0V1GKQ4_TRIPS</name>
<dbReference type="Proteomes" id="UP000054805">
    <property type="component" value="Unassembled WGS sequence"/>
</dbReference>
<gene>
    <name evidence="1" type="ORF">T4B_7307</name>
</gene>
<proteinExistence type="predicted"/>
<keyword evidence="2" id="KW-1185">Reference proteome</keyword>
<evidence type="ECO:0000313" key="2">
    <source>
        <dbReference type="Proteomes" id="UP000054805"/>
    </source>
</evidence>
<dbReference type="EMBL" id="JYDS01001521">
    <property type="protein sequence ID" value="KRY98812.1"/>
    <property type="molecule type" value="Genomic_DNA"/>
</dbReference>
<comment type="caution">
    <text evidence="1">The sequence shown here is derived from an EMBL/GenBank/DDBJ whole genome shotgun (WGS) entry which is preliminary data.</text>
</comment>
<accession>A0A0V1GKQ4</accession>
<sequence>MGKVPTLQNIHLTSPVLYLIRLCNTFLISQYVTHLEKKPSKAIAIKASRNAFTHKTNDVNWSEKIRNPEWIWSHIARLRISRDIAEITYGTENIVLVIGKEIKHVT</sequence>
<dbReference type="AlphaFoldDB" id="A0A0V1GKQ4"/>
<evidence type="ECO:0000313" key="1">
    <source>
        <dbReference type="EMBL" id="KRY98812.1"/>
    </source>
</evidence>
<reference evidence="1 2" key="1">
    <citation type="submission" date="2015-01" db="EMBL/GenBank/DDBJ databases">
        <title>Evolution of Trichinella species and genotypes.</title>
        <authorList>
            <person name="Korhonen P.K."/>
            <person name="Edoardo P."/>
            <person name="Giuseppe L.R."/>
            <person name="Gasser R.B."/>
        </authorList>
    </citation>
    <scope>NUCLEOTIDE SEQUENCE [LARGE SCALE GENOMIC DNA]</scope>
    <source>
        <strain evidence="1">ISS588</strain>
    </source>
</reference>
<protein>
    <submittedName>
        <fullName evidence="1">Uncharacterized protein</fullName>
    </submittedName>
</protein>